<dbReference type="Gene3D" id="1.20.1270.90">
    <property type="entry name" value="AF1782-like"/>
    <property type="match status" value="1"/>
</dbReference>
<dbReference type="RefSeq" id="WP_326454955.1">
    <property type="nucleotide sequence ID" value="NZ_JAYMFH010000014.1"/>
</dbReference>
<gene>
    <name evidence="3" type="ORF">VJ920_09260</name>
</gene>
<accession>A0ABU6J0K3</accession>
<keyword evidence="4" id="KW-1185">Reference proteome</keyword>
<feature type="compositionally biased region" description="Polar residues" evidence="1">
    <location>
        <begin position="117"/>
        <end position="142"/>
    </location>
</feature>
<feature type="compositionally biased region" description="Basic and acidic residues" evidence="1">
    <location>
        <begin position="104"/>
        <end position="115"/>
    </location>
</feature>
<evidence type="ECO:0000313" key="3">
    <source>
        <dbReference type="EMBL" id="MEC4295498.1"/>
    </source>
</evidence>
<evidence type="ECO:0000256" key="1">
    <source>
        <dbReference type="SAM" id="MobiDB-lite"/>
    </source>
</evidence>
<keyword evidence="2" id="KW-0732">Signal</keyword>
<feature type="compositionally biased region" description="Polar residues" evidence="1">
    <location>
        <begin position="91"/>
        <end position="103"/>
    </location>
</feature>
<feature type="region of interest" description="Disordered" evidence="1">
    <location>
        <begin position="329"/>
        <end position="358"/>
    </location>
</feature>
<feature type="region of interest" description="Disordered" evidence="1">
    <location>
        <begin position="42"/>
        <end position="164"/>
    </location>
</feature>
<feature type="compositionally biased region" description="Low complexity" evidence="1">
    <location>
        <begin position="494"/>
        <end position="510"/>
    </location>
</feature>
<reference evidence="3 4" key="1">
    <citation type="submission" date="2024-01" db="EMBL/GenBank/DDBJ databases">
        <title>novel species in genus Adlercreutzia.</title>
        <authorList>
            <person name="Liu X."/>
        </authorList>
    </citation>
    <scope>NUCLEOTIDE SEQUENCE [LARGE SCALE GENOMIC DNA]</scope>
    <source>
        <strain evidence="3 4">R22</strain>
    </source>
</reference>
<name>A0ABU6J0K3_9ACTN</name>
<protein>
    <submittedName>
        <fullName evidence="3">LPXTG cell wall anchor domain-containing protein</fullName>
    </submittedName>
</protein>
<dbReference type="InterPro" id="IPR037250">
    <property type="entry name" value="NEAT_dom_sf"/>
</dbReference>
<proteinExistence type="predicted"/>
<feature type="compositionally biased region" description="Basic and acidic residues" evidence="1">
    <location>
        <begin position="331"/>
        <end position="344"/>
    </location>
</feature>
<evidence type="ECO:0000313" key="4">
    <source>
        <dbReference type="Proteomes" id="UP001343724"/>
    </source>
</evidence>
<dbReference type="NCBIfam" id="TIGR01167">
    <property type="entry name" value="LPXTG_anchor"/>
    <property type="match status" value="1"/>
</dbReference>
<sequence length="684" mass="71393">MVNPKNHPARPVLGSLARKTGSVALAAALSLSMIPSLAFAEGDGATEGSESVEQIAQGGNPKDEKAAGGGLAETTAPTTDDTQTVDKKTESSQSIGQDATQGSKADDSAKPEPEKTSGGSASASPKTDEATPQDTTTETGTRPSMPAGKPFYAEGTFTVTGLPPQAPADKVAQAFEKTVTVTNNGSADAPYTVKFSLSEMGKKMGARIEGAREVPGETGSYQIDVAHFAGSPISFKVAAMGAEADVSLSINPATMSPNPPTASVDKSGLQGMLTAAKNMEQGQKSDEAWKALQDAIKAAEATANNANATEAEVGKAAAALGMALKSFNASEDVKPSTPDTEKPNGPDTQKPGVAEEGAVKTPDGFMLVKDKAYTLAKNIIKEDGTTSVADSYFEPNVSITWNGSSYDIVVTVKEDGRQYIKTIDGAKDLGNGKWKMTSKTIADRIPMKFLLEVPQIGSMPQTAYLVLTTSSLPTASGEPIESEKPKDDNKKNESTNNSNNSNKTDNTTSNAKAAKFQVGHTYRVPIKFTKENGTETSMAAKYFGGTAIVRPKSNGTFDVTFAATSDGLQYITSLKYKGKNLSRSGDQFTVNIPAVDRDTTVPIEMDITMLKSMGITDPVTSDLHLYLSRAEDLGTNASGTKASSSPALAQTGDEQNATGLITLAALAAGAVVVAGRRRFEDLSE</sequence>
<comment type="caution">
    <text evidence="3">The sequence shown here is derived from an EMBL/GenBank/DDBJ whole genome shotgun (WGS) entry which is preliminary data.</text>
</comment>
<feature type="chain" id="PRO_5047338104" evidence="2">
    <location>
        <begin position="41"/>
        <end position="684"/>
    </location>
</feature>
<feature type="region of interest" description="Disordered" evidence="1">
    <location>
        <begin position="474"/>
        <end position="510"/>
    </location>
</feature>
<evidence type="ECO:0000256" key="2">
    <source>
        <dbReference type="SAM" id="SignalP"/>
    </source>
</evidence>
<dbReference type="SUPFAM" id="SSF158911">
    <property type="entry name" value="NEAT domain-like"/>
    <property type="match status" value="1"/>
</dbReference>
<dbReference type="EMBL" id="JAYMFH010000014">
    <property type="protein sequence ID" value="MEC4295498.1"/>
    <property type="molecule type" value="Genomic_DNA"/>
</dbReference>
<feature type="signal peptide" evidence="2">
    <location>
        <begin position="1"/>
        <end position="40"/>
    </location>
</feature>
<dbReference type="Gene3D" id="2.60.40.1850">
    <property type="match status" value="1"/>
</dbReference>
<dbReference type="Proteomes" id="UP001343724">
    <property type="component" value="Unassembled WGS sequence"/>
</dbReference>
<organism evidence="3 4">
    <name type="scientific">Adlercreutzia shanghongiae</name>
    <dbReference type="NCBI Taxonomy" id="3111773"/>
    <lineage>
        <taxon>Bacteria</taxon>
        <taxon>Bacillati</taxon>
        <taxon>Actinomycetota</taxon>
        <taxon>Coriobacteriia</taxon>
        <taxon>Eggerthellales</taxon>
        <taxon>Eggerthellaceae</taxon>
        <taxon>Adlercreutzia</taxon>
    </lineage>
</organism>
<feature type="compositionally biased region" description="Basic and acidic residues" evidence="1">
    <location>
        <begin position="481"/>
        <end position="493"/>
    </location>
</feature>